<evidence type="ECO:0000256" key="4">
    <source>
        <dbReference type="ARBA" id="ARBA00022975"/>
    </source>
</evidence>
<dbReference type="NCBIfam" id="TIGR02127">
    <property type="entry name" value="pyrF_sub2"/>
    <property type="match status" value="1"/>
</dbReference>
<dbReference type="InterPro" id="IPR011995">
    <property type="entry name" value="OMPdecase_type-2"/>
</dbReference>
<dbReference type="GO" id="GO:0004590">
    <property type="term" value="F:orotidine-5'-phosphate decarboxylase activity"/>
    <property type="evidence" value="ECO:0007669"/>
    <property type="project" value="UniProtKB-UniRule"/>
</dbReference>
<comment type="pathway">
    <text evidence="1 7">Pyrimidine metabolism; UMP biosynthesis via de novo pathway; UMP from orotate: step 2/2.</text>
</comment>
<evidence type="ECO:0000256" key="2">
    <source>
        <dbReference type="ARBA" id="ARBA00008847"/>
    </source>
</evidence>
<evidence type="ECO:0000313" key="10">
    <source>
        <dbReference type="Proteomes" id="UP000177309"/>
    </source>
</evidence>
<dbReference type="InterPro" id="IPR013785">
    <property type="entry name" value="Aldolase_TIM"/>
</dbReference>
<comment type="catalytic activity">
    <reaction evidence="6 7">
        <text>orotidine 5'-phosphate + H(+) = UMP + CO2</text>
        <dbReference type="Rhea" id="RHEA:11596"/>
        <dbReference type="ChEBI" id="CHEBI:15378"/>
        <dbReference type="ChEBI" id="CHEBI:16526"/>
        <dbReference type="ChEBI" id="CHEBI:57538"/>
        <dbReference type="ChEBI" id="CHEBI:57865"/>
        <dbReference type="EC" id="4.1.1.23"/>
    </reaction>
</comment>
<dbReference type="InterPro" id="IPR011060">
    <property type="entry name" value="RibuloseP-bd_barrel"/>
</dbReference>
<dbReference type="Gene3D" id="3.20.20.70">
    <property type="entry name" value="Aldolase class I"/>
    <property type="match status" value="1"/>
</dbReference>
<dbReference type="HAMAP" id="MF_01215">
    <property type="entry name" value="OMPdecase_type2"/>
    <property type="match status" value="1"/>
</dbReference>
<dbReference type="AlphaFoldDB" id="A0A1F4TLN2"/>
<gene>
    <name evidence="7" type="primary">pyrF</name>
    <name evidence="9" type="ORF">A2462_02805</name>
</gene>
<dbReference type="PANTHER" id="PTHR43375">
    <property type="entry name" value="OROTIDINE 5'-PHOSPHATE DECARBOXYLASE"/>
    <property type="match status" value="1"/>
</dbReference>
<dbReference type="Proteomes" id="UP000177309">
    <property type="component" value="Unassembled WGS sequence"/>
</dbReference>
<reference evidence="9 10" key="1">
    <citation type="journal article" date="2016" name="Nat. Commun.">
        <title>Thousands of microbial genomes shed light on interconnected biogeochemical processes in an aquifer system.</title>
        <authorList>
            <person name="Anantharaman K."/>
            <person name="Brown C.T."/>
            <person name="Hug L.A."/>
            <person name="Sharon I."/>
            <person name="Castelle C.J."/>
            <person name="Probst A.J."/>
            <person name="Thomas B.C."/>
            <person name="Singh A."/>
            <person name="Wilkins M.J."/>
            <person name="Karaoz U."/>
            <person name="Brodie E.L."/>
            <person name="Williams K.H."/>
            <person name="Hubbard S.S."/>
            <person name="Banfield J.F."/>
        </authorList>
    </citation>
    <scope>NUCLEOTIDE SEQUENCE [LARGE SCALE GENOMIC DNA]</scope>
</reference>
<dbReference type="EMBL" id="MEUI01000031">
    <property type="protein sequence ID" value="OGC33594.1"/>
    <property type="molecule type" value="Genomic_DNA"/>
</dbReference>
<evidence type="ECO:0000256" key="6">
    <source>
        <dbReference type="ARBA" id="ARBA00049157"/>
    </source>
</evidence>
<name>A0A1F4TLN2_UNCSA</name>
<feature type="active site" description="Proton donor" evidence="7">
    <location>
        <position position="95"/>
    </location>
</feature>
<dbReference type="GO" id="GO:0006207">
    <property type="term" value="P:'de novo' pyrimidine nucleobase biosynthetic process"/>
    <property type="evidence" value="ECO:0007669"/>
    <property type="project" value="InterPro"/>
</dbReference>
<comment type="similarity">
    <text evidence="2 7">Belongs to the OMP decarboxylase family. Type 2 subfamily.</text>
</comment>
<protein>
    <recommendedName>
        <fullName evidence="7">Orotidine 5'-phosphate decarboxylase</fullName>
        <ecNumber evidence="7">4.1.1.23</ecNumber>
    </recommendedName>
    <alternativeName>
        <fullName evidence="7">OMP decarboxylase</fullName>
        <shortName evidence="7">OMPDCase</shortName>
        <shortName evidence="7">OMPdecase</shortName>
    </alternativeName>
</protein>
<evidence type="ECO:0000313" key="9">
    <source>
        <dbReference type="EMBL" id="OGC33594.1"/>
    </source>
</evidence>
<proteinExistence type="inferred from homology"/>
<comment type="caution">
    <text evidence="9">The sequence shown here is derived from an EMBL/GenBank/DDBJ whole genome shotgun (WGS) entry which is preliminary data.</text>
</comment>
<accession>A0A1F4TLN2</accession>
<evidence type="ECO:0000256" key="5">
    <source>
        <dbReference type="ARBA" id="ARBA00023239"/>
    </source>
</evidence>
<dbReference type="SUPFAM" id="SSF51366">
    <property type="entry name" value="Ribulose-phoshate binding barrel"/>
    <property type="match status" value="1"/>
</dbReference>
<keyword evidence="3 7" id="KW-0210">Decarboxylase</keyword>
<evidence type="ECO:0000256" key="1">
    <source>
        <dbReference type="ARBA" id="ARBA00004861"/>
    </source>
</evidence>
<organism evidence="9 10">
    <name type="scientific">candidate division WOR-1 bacterium RIFOXYC2_FULL_41_25</name>
    <dbReference type="NCBI Taxonomy" id="1802586"/>
    <lineage>
        <taxon>Bacteria</taxon>
        <taxon>Bacillati</taxon>
        <taxon>Saganbacteria</taxon>
    </lineage>
</organism>
<keyword evidence="4 7" id="KW-0665">Pyrimidine biosynthesis</keyword>
<evidence type="ECO:0000256" key="7">
    <source>
        <dbReference type="HAMAP-Rule" id="MF_01215"/>
    </source>
</evidence>
<dbReference type="GO" id="GO:0044205">
    <property type="term" value="P:'de novo' UMP biosynthetic process"/>
    <property type="evidence" value="ECO:0007669"/>
    <property type="project" value="UniProtKB-UniRule"/>
</dbReference>
<feature type="domain" description="Orotidine 5'-phosphate decarboxylase" evidence="8">
    <location>
        <begin position="17"/>
        <end position="253"/>
    </location>
</feature>
<dbReference type="EC" id="4.1.1.23" evidence="7"/>
<evidence type="ECO:0000256" key="3">
    <source>
        <dbReference type="ARBA" id="ARBA00022793"/>
    </source>
</evidence>
<dbReference type="Pfam" id="PF00215">
    <property type="entry name" value="OMPdecase"/>
    <property type="match status" value="1"/>
</dbReference>
<dbReference type="CDD" id="cd04725">
    <property type="entry name" value="OMP_decarboxylase_like"/>
    <property type="match status" value="1"/>
</dbReference>
<dbReference type="PANTHER" id="PTHR43375:SF1">
    <property type="entry name" value="OROTIDINE 5'-PHOSPHATE DECARBOXYLASE"/>
    <property type="match status" value="1"/>
</dbReference>
<dbReference type="InterPro" id="IPR001754">
    <property type="entry name" value="OMPdeCOase_dom"/>
</dbReference>
<dbReference type="SMART" id="SM00934">
    <property type="entry name" value="OMPdecase"/>
    <property type="match status" value="1"/>
</dbReference>
<sequence length="271" mass="30045">MKFQDKLDKAVQKNNSLLCVGLDIDLSKIPQTILAKEDPIFIFNREIINATKELVCAYKPNMAFYEMHGIYGLSSLIKTIEYIQSTDIPVILDAKRGDIGNSSAAYAKAIFQIFKADAVTVNPYMGYDSIEPFLEYKEKGVFVLGLTSNKGSQDFETADAEKPLYKAVINKVKEWNKNKNCGLVVGATKPEQLKEIRELVPHLPLLIPGIGAQGGNLEASVRYGVDRDGKNAIINSSRGIIYASNQEDFASAAQNAAKELREAINQNRFMK</sequence>
<evidence type="ECO:0000259" key="8">
    <source>
        <dbReference type="SMART" id="SM00934"/>
    </source>
</evidence>
<dbReference type="UniPathway" id="UPA00070">
    <property type="reaction ID" value="UER00120"/>
</dbReference>
<keyword evidence="5 7" id="KW-0456">Lyase</keyword>